<keyword evidence="9" id="KW-0406">Ion transport</keyword>
<dbReference type="GO" id="GO:0015159">
    <property type="term" value="F:polysaccharide transmembrane transporter activity"/>
    <property type="evidence" value="ECO:0007669"/>
    <property type="project" value="InterPro"/>
</dbReference>
<keyword evidence="12" id="KW-0564">Palmitate</keyword>
<dbReference type="EMBL" id="PGXC01000001">
    <property type="protein sequence ID" value="PKK92257.1"/>
    <property type="molecule type" value="Genomic_DNA"/>
</dbReference>
<dbReference type="PANTHER" id="PTHR33619:SF3">
    <property type="entry name" value="POLYSACCHARIDE EXPORT PROTEIN GFCE-RELATED"/>
    <property type="match status" value="1"/>
</dbReference>
<evidence type="ECO:0000259" key="15">
    <source>
        <dbReference type="Pfam" id="PF02563"/>
    </source>
</evidence>
<evidence type="ECO:0000256" key="13">
    <source>
        <dbReference type="ARBA" id="ARBA00023237"/>
    </source>
</evidence>
<evidence type="ECO:0000313" key="19">
    <source>
        <dbReference type="Proteomes" id="UP000233256"/>
    </source>
</evidence>
<keyword evidence="5" id="KW-0762">Sugar transport</keyword>
<feature type="domain" description="SLBB" evidence="17">
    <location>
        <begin position="123"/>
        <end position="199"/>
    </location>
</feature>
<name>A0A2N1PV87_9BACT</name>
<evidence type="ECO:0000256" key="2">
    <source>
        <dbReference type="ARBA" id="ARBA00009450"/>
    </source>
</evidence>
<dbReference type="PANTHER" id="PTHR33619">
    <property type="entry name" value="POLYSACCHARIDE EXPORT PROTEIN GFCE-RELATED"/>
    <property type="match status" value="1"/>
</dbReference>
<reference evidence="18 19" key="1">
    <citation type="journal article" date="2017" name="ISME J.">
        <title>Potential for microbial H2 and metal transformations associated with novel bacteria and archaea in deep terrestrial subsurface sediments.</title>
        <authorList>
            <person name="Hernsdorf A.W."/>
            <person name="Amano Y."/>
            <person name="Miyakawa K."/>
            <person name="Ise K."/>
            <person name="Suzuki Y."/>
            <person name="Anantharaman K."/>
            <person name="Probst A."/>
            <person name="Burstein D."/>
            <person name="Thomas B.C."/>
            <person name="Banfield J.F."/>
        </authorList>
    </citation>
    <scope>NUCLEOTIDE SEQUENCE [LARGE SCALE GENOMIC DNA]</scope>
    <source>
        <strain evidence="18">HGW-Wallbacteria-1</strain>
    </source>
</reference>
<evidence type="ECO:0008006" key="20">
    <source>
        <dbReference type="Google" id="ProtNLM"/>
    </source>
</evidence>
<proteinExistence type="inferred from homology"/>
<dbReference type="Pfam" id="PF02563">
    <property type="entry name" value="Poly_export"/>
    <property type="match status" value="1"/>
</dbReference>
<comment type="subcellular location">
    <subcellularLocation>
        <location evidence="1">Cell outer membrane</location>
        <topology evidence="1">Multi-pass membrane protein</topology>
    </subcellularLocation>
</comment>
<sequence>MKNISNHVSERSERAGGFLAFFLCLAIICASMPISGLLAAESVRPEYKLGPEDILEIYVDRHTDLSRVVVVGPDGKISLPLIGDVKAQGLTRTELQQEIAGRFKSYITEPMVTVLIQSFNSFKVYVLGQVNRPGLYSLKGKPYLMEAISLASGLTDDANSEEVVIKRDTERIVVNLSSFLKGDGDNRDILLQTGDTVFVPKLELEKKVFVLGEVGLPGAYDLKQTVSLIEALSLAGSYKPTANLTDVTVERRGDGKKVLYHVNLDRLINSGDMSQNMTIVPGDTIFVPRGNSSKIMVLGQVLTPGVYEHHKGMTILEGVTLAGSHTTRAVLEKAAIIRGHGDSRQVMQVNLSRVIHEGRLSENLDLLAGDVVYIPETLEPDWAKNILPMLESIQIGRDLVKNW</sequence>
<evidence type="ECO:0000256" key="12">
    <source>
        <dbReference type="ARBA" id="ARBA00023139"/>
    </source>
</evidence>
<keyword evidence="8" id="KW-0625">Polysaccharide transport</keyword>
<dbReference type="InterPro" id="IPR019554">
    <property type="entry name" value="Soluble_ligand-bd"/>
</dbReference>
<dbReference type="Gene3D" id="3.10.560.10">
    <property type="entry name" value="Outer membrane lipoprotein wza domain like"/>
    <property type="match status" value="3"/>
</dbReference>
<dbReference type="Pfam" id="PF10531">
    <property type="entry name" value="SLBB"/>
    <property type="match status" value="1"/>
</dbReference>
<dbReference type="Pfam" id="PF22461">
    <property type="entry name" value="SLBB_2"/>
    <property type="match status" value="2"/>
</dbReference>
<keyword evidence="6" id="KW-0812">Transmembrane</keyword>
<feature type="domain" description="Soluble ligand binding" evidence="16">
    <location>
        <begin position="294"/>
        <end position="346"/>
    </location>
</feature>
<keyword evidence="3" id="KW-0813">Transport</keyword>
<evidence type="ECO:0000256" key="10">
    <source>
        <dbReference type="ARBA" id="ARBA00023114"/>
    </source>
</evidence>
<dbReference type="Proteomes" id="UP000233256">
    <property type="component" value="Unassembled WGS sequence"/>
</dbReference>
<comment type="caution">
    <text evidence="18">The sequence shown here is derived from an EMBL/GenBank/DDBJ whole genome shotgun (WGS) entry which is preliminary data.</text>
</comment>
<organism evidence="18 19">
    <name type="scientific">Candidatus Wallbacteria bacterium HGW-Wallbacteria-1</name>
    <dbReference type="NCBI Taxonomy" id="2013854"/>
    <lineage>
        <taxon>Bacteria</taxon>
        <taxon>Candidatus Walliibacteriota</taxon>
    </lineage>
</organism>
<dbReference type="GO" id="GO:0009279">
    <property type="term" value="C:cell outer membrane"/>
    <property type="evidence" value="ECO:0007669"/>
    <property type="project" value="UniProtKB-SubCell"/>
</dbReference>
<dbReference type="InterPro" id="IPR003715">
    <property type="entry name" value="Poly_export_N"/>
</dbReference>
<evidence type="ECO:0000256" key="4">
    <source>
        <dbReference type="ARBA" id="ARBA00022452"/>
    </source>
</evidence>
<evidence type="ECO:0000256" key="5">
    <source>
        <dbReference type="ARBA" id="ARBA00022597"/>
    </source>
</evidence>
<evidence type="ECO:0000256" key="11">
    <source>
        <dbReference type="ARBA" id="ARBA00023136"/>
    </source>
</evidence>
<feature type="domain" description="Polysaccharide export protein N-terminal" evidence="15">
    <location>
        <begin position="43"/>
        <end position="116"/>
    </location>
</feature>
<keyword evidence="11" id="KW-0472">Membrane</keyword>
<dbReference type="InterPro" id="IPR049712">
    <property type="entry name" value="Poly_export"/>
</dbReference>
<accession>A0A2N1PV87</accession>
<evidence type="ECO:0000259" key="17">
    <source>
        <dbReference type="Pfam" id="PF22461"/>
    </source>
</evidence>
<keyword evidence="13" id="KW-0998">Cell outer membrane</keyword>
<evidence type="ECO:0000256" key="3">
    <source>
        <dbReference type="ARBA" id="ARBA00022448"/>
    </source>
</evidence>
<evidence type="ECO:0000256" key="1">
    <source>
        <dbReference type="ARBA" id="ARBA00004571"/>
    </source>
</evidence>
<keyword evidence="14" id="KW-0449">Lipoprotein</keyword>
<evidence type="ECO:0000313" key="18">
    <source>
        <dbReference type="EMBL" id="PKK92257.1"/>
    </source>
</evidence>
<protein>
    <recommendedName>
        <fullName evidence="20">Soluble ligand binding domain-containing protein</fullName>
    </recommendedName>
</protein>
<dbReference type="GO" id="GO:0015288">
    <property type="term" value="F:porin activity"/>
    <property type="evidence" value="ECO:0007669"/>
    <property type="project" value="UniProtKB-KW"/>
</dbReference>
<dbReference type="GO" id="GO:0046930">
    <property type="term" value="C:pore complex"/>
    <property type="evidence" value="ECO:0007669"/>
    <property type="project" value="UniProtKB-KW"/>
</dbReference>
<evidence type="ECO:0000256" key="7">
    <source>
        <dbReference type="ARBA" id="ARBA00022729"/>
    </source>
</evidence>
<evidence type="ECO:0000259" key="16">
    <source>
        <dbReference type="Pfam" id="PF10531"/>
    </source>
</evidence>
<feature type="domain" description="SLBB" evidence="17">
    <location>
        <begin position="206"/>
        <end position="287"/>
    </location>
</feature>
<keyword evidence="10" id="KW-0626">Porin</keyword>
<evidence type="ECO:0000256" key="14">
    <source>
        <dbReference type="ARBA" id="ARBA00023288"/>
    </source>
</evidence>
<gene>
    <name evidence="18" type="ORF">CVV64_02255</name>
</gene>
<dbReference type="InterPro" id="IPR054765">
    <property type="entry name" value="SLBB_dom"/>
</dbReference>
<comment type="similarity">
    <text evidence="2">Belongs to the BexD/CtrA/VexA family.</text>
</comment>
<evidence type="ECO:0000256" key="6">
    <source>
        <dbReference type="ARBA" id="ARBA00022692"/>
    </source>
</evidence>
<dbReference type="AlphaFoldDB" id="A0A2N1PV87"/>
<evidence type="ECO:0000256" key="9">
    <source>
        <dbReference type="ARBA" id="ARBA00023065"/>
    </source>
</evidence>
<evidence type="ECO:0000256" key="8">
    <source>
        <dbReference type="ARBA" id="ARBA00023047"/>
    </source>
</evidence>
<dbReference type="GO" id="GO:0006811">
    <property type="term" value="P:monoatomic ion transport"/>
    <property type="evidence" value="ECO:0007669"/>
    <property type="project" value="UniProtKB-KW"/>
</dbReference>
<keyword evidence="7" id="KW-0732">Signal</keyword>
<keyword evidence="4" id="KW-1134">Transmembrane beta strand</keyword>